<feature type="domain" description="Acyl-CoA dehydrogenase/oxidase N-terminal" evidence="2">
    <location>
        <begin position="22"/>
        <end position="91"/>
    </location>
</feature>
<dbReference type="GO" id="GO:0050660">
    <property type="term" value="F:flavin adenine dinucleotide binding"/>
    <property type="evidence" value="ECO:0007669"/>
    <property type="project" value="InterPro"/>
</dbReference>
<dbReference type="SUPFAM" id="SSF56645">
    <property type="entry name" value="Acyl-CoA dehydrogenase NM domain-like"/>
    <property type="match status" value="1"/>
</dbReference>
<gene>
    <name evidence="4" type="ORF">ETE84_19355</name>
</gene>
<dbReference type="Gene3D" id="1.10.540.10">
    <property type="entry name" value="Acyl-CoA dehydrogenase/oxidase, N-terminal domain"/>
    <property type="match status" value="1"/>
</dbReference>
<evidence type="ECO:0000313" key="4">
    <source>
        <dbReference type="EMBL" id="TCX59695.1"/>
    </source>
</evidence>
<dbReference type="PANTHER" id="PTHR43884">
    <property type="entry name" value="ACYL-COA DEHYDROGENASE"/>
    <property type="match status" value="1"/>
</dbReference>
<dbReference type="InterPro" id="IPR046373">
    <property type="entry name" value="Acyl-CoA_Oxase/DH_mid-dom_sf"/>
</dbReference>
<sequence length="390" mass="43381">MITHEANSFSNILVNLRDLRGKLRNSAREIEEHRRIPLNIIERLRGIGIFGMCFPQSWGGAGLTSIEQILVLEELARGDTATAWCAMIGCDSGIYSGFLEEKSAKEIFPHANLAVAGWIHPQGKAEIVDGGYIVTGKWRFASGSPHGDVISAGCFLYRNGNLILDDNGKPLWRVMLARPADYLFSDTWFTTGLRGSGSQDYSTQELFIPEQHAFNFSAPKRQGPLHKTPDAILRKMAGIPLGLARACLDYIYDVADDRTDRINDVKWRNSKRVQTAVANAENQLFITRNAVLTSVSTLWEALEADAAHDDITHWRVQSALSRRNAFQTARTIVSSLYDLQGGGSIYTHETPFDRALRDINTICQHAVAQEKVLQVCGDILLGGKVEDYFI</sequence>
<dbReference type="Pfam" id="PF08028">
    <property type="entry name" value="Acyl-CoA_dh_2"/>
    <property type="match status" value="1"/>
</dbReference>
<keyword evidence="1" id="KW-0560">Oxidoreductase</keyword>
<proteinExistence type="predicted"/>
<dbReference type="PIRSF" id="PIRSF016578">
    <property type="entry name" value="HsaA"/>
    <property type="match status" value="1"/>
</dbReference>
<organism evidence="4">
    <name type="scientific">Klebsiella quasipneumoniae</name>
    <dbReference type="NCBI Taxonomy" id="1463165"/>
    <lineage>
        <taxon>Bacteria</taxon>
        <taxon>Pseudomonadati</taxon>
        <taxon>Pseudomonadota</taxon>
        <taxon>Gammaproteobacteria</taxon>
        <taxon>Enterobacterales</taxon>
        <taxon>Enterobacteriaceae</taxon>
        <taxon>Klebsiella/Raoultella group</taxon>
        <taxon>Klebsiella</taxon>
        <taxon>Klebsiella pneumoniae complex</taxon>
    </lineage>
</organism>
<evidence type="ECO:0000259" key="3">
    <source>
        <dbReference type="Pfam" id="PF08028"/>
    </source>
</evidence>
<name>A0A483KCF4_9ENTR</name>
<dbReference type="EMBL" id="SDCO01000012">
    <property type="protein sequence ID" value="TCX59695.1"/>
    <property type="molecule type" value="Genomic_DNA"/>
</dbReference>
<dbReference type="InterPro" id="IPR009100">
    <property type="entry name" value="AcylCoA_DH/oxidase_NM_dom_sf"/>
</dbReference>
<comment type="caution">
    <text evidence="4">The sequence shown here is derived from an EMBL/GenBank/DDBJ whole genome shotgun (WGS) entry which is preliminary data.</text>
</comment>
<dbReference type="AlphaFoldDB" id="A0A483KCF4"/>
<evidence type="ECO:0000256" key="1">
    <source>
        <dbReference type="ARBA" id="ARBA00023002"/>
    </source>
</evidence>
<dbReference type="PANTHER" id="PTHR43884:SF12">
    <property type="entry name" value="ISOVALERYL-COA DEHYDROGENASE, MITOCHONDRIAL-RELATED"/>
    <property type="match status" value="1"/>
</dbReference>
<accession>A0A483KCF4</accession>
<dbReference type="Gene3D" id="2.40.110.10">
    <property type="entry name" value="Butyryl-CoA Dehydrogenase, subunit A, domain 2"/>
    <property type="match status" value="1"/>
</dbReference>
<dbReference type="SUPFAM" id="SSF47203">
    <property type="entry name" value="Acyl-CoA dehydrogenase C-terminal domain-like"/>
    <property type="match status" value="1"/>
</dbReference>
<dbReference type="InterPro" id="IPR037069">
    <property type="entry name" value="AcylCoA_DH/ox_N_sf"/>
</dbReference>
<protein>
    <submittedName>
        <fullName evidence="4">Acyl-CoA dehydrogenase</fullName>
    </submittedName>
</protein>
<dbReference type="Gene3D" id="1.20.140.10">
    <property type="entry name" value="Butyryl-CoA Dehydrogenase, subunit A, domain 3"/>
    <property type="match status" value="1"/>
</dbReference>
<feature type="domain" description="Acyl-CoA dehydrogenase C-terminal" evidence="3">
    <location>
        <begin position="238"/>
        <end position="369"/>
    </location>
</feature>
<reference evidence="4" key="1">
    <citation type="submission" date="2019-01" db="EMBL/GenBank/DDBJ databases">
        <authorList>
            <person name="Lista F."/>
            <person name="Anselmo A."/>
        </authorList>
    </citation>
    <scope>NUCLEOTIDE SEQUENCE</scope>
    <source>
        <strain evidence="4">8S</strain>
    </source>
</reference>
<evidence type="ECO:0000259" key="2">
    <source>
        <dbReference type="Pfam" id="PF02771"/>
    </source>
</evidence>
<dbReference type="InterPro" id="IPR036250">
    <property type="entry name" value="AcylCo_DH-like_C"/>
</dbReference>
<dbReference type="InterPro" id="IPR013107">
    <property type="entry name" value="Acyl-CoA_DH_C"/>
</dbReference>
<dbReference type="InterPro" id="IPR013786">
    <property type="entry name" value="AcylCoA_DH/ox_N"/>
</dbReference>
<dbReference type="Pfam" id="PF02771">
    <property type="entry name" value="Acyl-CoA_dh_N"/>
    <property type="match status" value="1"/>
</dbReference>
<dbReference type="GO" id="GO:0003995">
    <property type="term" value="F:acyl-CoA dehydrogenase activity"/>
    <property type="evidence" value="ECO:0007669"/>
    <property type="project" value="TreeGrafter"/>
</dbReference>